<feature type="compositionally biased region" description="Basic and acidic residues" evidence="1">
    <location>
        <begin position="53"/>
        <end position="64"/>
    </location>
</feature>
<reference evidence="2 3" key="1">
    <citation type="journal article" date="2013" name="Genome Biol.">
        <title>The genome sequence of the most widely cultivated cacao type and its use to identify candidate genes regulating pod color.</title>
        <authorList>
            <person name="Motamayor J.C."/>
            <person name="Mockaitis K."/>
            <person name="Schmutz J."/>
            <person name="Haiminen N."/>
            <person name="Iii D.L."/>
            <person name="Cornejo O."/>
            <person name="Findley S.D."/>
            <person name="Zheng P."/>
            <person name="Utro F."/>
            <person name="Royaert S."/>
            <person name="Saski C."/>
            <person name="Jenkins J."/>
            <person name="Podicheti R."/>
            <person name="Zhao M."/>
            <person name="Scheffler B.E."/>
            <person name="Stack J.C."/>
            <person name="Feltus F.A."/>
            <person name="Mustiga G.M."/>
            <person name="Amores F."/>
            <person name="Phillips W."/>
            <person name="Marelli J.P."/>
            <person name="May G.D."/>
            <person name="Shapiro H."/>
            <person name="Ma J."/>
            <person name="Bustamante C.D."/>
            <person name="Schnell R.J."/>
            <person name="Main D."/>
            <person name="Gilbert D."/>
            <person name="Parida L."/>
            <person name="Kuhn D.N."/>
        </authorList>
    </citation>
    <scope>NUCLEOTIDE SEQUENCE [LARGE SCALE GENOMIC DNA]</scope>
    <source>
        <strain evidence="3">cv. Matina 1-6</strain>
    </source>
</reference>
<evidence type="ECO:0000313" key="2">
    <source>
        <dbReference type="EMBL" id="EOY03184.1"/>
    </source>
</evidence>
<feature type="compositionally biased region" description="Polar residues" evidence="1">
    <location>
        <begin position="8"/>
        <end position="28"/>
    </location>
</feature>
<feature type="region of interest" description="Disordered" evidence="1">
    <location>
        <begin position="1"/>
        <end position="33"/>
    </location>
</feature>
<dbReference type="EMBL" id="CM001882">
    <property type="protein sequence ID" value="EOY03184.1"/>
    <property type="molecule type" value="Genomic_DNA"/>
</dbReference>
<proteinExistence type="predicted"/>
<evidence type="ECO:0000256" key="1">
    <source>
        <dbReference type="SAM" id="MobiDB-lite"/>
    </source>
</evidence>
<dbReference type="Proteomes" id="UP000026915">
    <property type="component" value="Chromosome 4"/>
</dbReference>
<keyword evidence="3" id="KW-1185">Reference proteome</keyword>
<gene>
    <name evidence="2" type="ORF">TCM_017799</name>
</gene>
<dbReference type="Gramene" id="EOY03184">
    <property type="protein sequence ID" value="EOY03184"/>
    <property type="gene ID" value="TCM_017799"/>
</dbReference>
<accession>A0A061ELM7</accession>
<evidence type="ECO:0000313" key="3">
    <source>
        <dbReference type="Proteomes" id="UP000026915"/>
    </source>
</evidence>
<feature type="region of interest" description="Disordered" evidence="1">
    <location>
        <begin position="53"/>
        <end position="85"/>
    </location>
</feature>
<sequence>MFRRDGSSDTPHSASEGSLDSTAKSQWRPNLGCGVGAARVSKEEYIRIQQVWIKDKMGKSHEGEKDLEEDPSMCSNQGDDDPNGA</sequence>
<organism evidence="2 3">
    <name type="scientific">Theobroma cacao</name>
    <name type="common">Cacao</name>
    <name type="synonym">Cocoa</name>
    <dbReference type="NCBI Taxonomy" id="3641"/>
    <lineage>
        <taxon>Eukaryota</taxon>
        <taxon>Viridiplantae</taxon>
        <taxon>Streptophyta</taxon>
        <taxon>Embryophyta</taxon>
        <taxon>Tracheophyta</taxon>
        <taxon>Spermatophyta</taxon>
        <taxon>Magnoliopsida</taxon>
        <taxon>eudicotyledons</taxon>
        <taxon>Gunneridae</taxon>
        <taxon>Pentapetalae</taxon>
        <taxon>rosids</taxon>
        <taxon>malvids</taxon>
        <taxon>Malvales</taxon>
        <taxon>Malvaceae</taxon>
        <taxon>Byttnerioideae</taxon>
        <taxon>Theobroma</taxon>
    </lineage>
</organism>
<protein>
    <submittedName>
        <fullName evidence="2">Uncharacterized protein</fullName>
    </submittedName>
</protein>
<dbReference type="InParanoid" id="A0A061ELM7"/>
<dbReference type="HOGENOM" id="CLU_2692787_0_0_1"/>
<name>A0A061ELM7_THECC</name>
<dbReference type="AlphaFoldDB" id="A0A061ELM7"/>